<evidence type="ECO:0000313" key="2">
    <source>
        <dbReference type="EMBL" id="KAK8734419.1"/>
    </source>
</evidence>
<feature type="non-terminal residue" evidence="2">
    <location>
        <position position="1"/>
    </location>
</feature>
<gene>
    <name evidence="2" type="ORF">OTU49_017447</name>
</gene>
<proteinExistence type="predicted"/>
<name>A0AAW0X455_CHEQU</name>
<comment type="caution">
    <text evidence="2">The sequence shown here is derived from an EMBL/GenBank/DDBJ whole genome shotgun (WGS) entry which is preliminary data.</text>
</comment>
<evidence type="ECO:0000313" key="3">
    <source>
        <dbReference type="Proteomes" id="UP001445076"/>
    </source>
</evidence>
<dbReference type="Proteomes" id="UP001445076">
    <property type="component" value="Unassembled WGS sequence"/>
</dbReference>
<protein>
    <submittedName>
        <fullName evidence="2">Uncharacterized protein</fullName>
    </submittedName>
</protein>
<feature type="compositionally biased region" description="Basic residues" evidence="1">
    <location>
        <begin position="122"/>
        <end position="131"/>
    </location>
</feature>
<dbReference type="EMBL" id="JARKIK010000051">
    <property type="protein sequence ID" value="KAK8734419.1"/>
    <property type="molecule type" value="Genomic_DNA"/>
</dbReference>
<keyword evidence="3" id="KW-1185">Reference proteome</keyword>
<evidence type="ECO:0000256" key="1">
    <source>
        <dbReference type="SAM" id="MobiDB-lite"/>
    </source>
</evidence>
<accession>A0AAW0X455</accession>
<feature type="compositionally biased region" description="Low complexity" evidence="1">
    <location>
        <begin position="132"/>
        <end position="147"/>
    </location>
</feature>
<dbReference type="AlphaFoldDB" id="A0AAW0X455"/>
<organism evidence="2 3">
    <name type="scientific">Cherax quadricarinatus</name>
    <name type="common">Australian red claw crayfish</name>
    <dbReference type="NCBI Taxonomy" id="27406"/>
    <lineage>
        <taxon>Eukaryota</taxon>
        <taxon>Metazoa</taxon>
        <taxon>Ecdysozoa</taxon>
        <taxon>Arthropoda</taxon>
        <taxon>Crustacea</taxon>
        <taxon>Multicrustacea</taxon>
        <taxon>Malacostraca</taxon>
        <taxon>Eumalacostraca</taxon>
        <taxon>Eucarida</taxon>
        <taxon>Decapoda</taxon>
        <taxon>Pleocyemata</taxon>
        <taxon>Astacidea</taxon>
        <taxon>Parastacoidea</taxon>
        <taxon>Parastacidae</taxon>
        <taxon>Cherax</taxon>
    </lineage>
</organism>
<feature type="region of interest" description="Disordered" evidence="1">
    <location>
        <begin position="113"/>
        <end position="157"/>
    </location>
</feature>
<sequence length="276" mass="30355">LRANSWLYHYYTMQSKLQYGIAYDAHAQRVHAYYPQVMTYQTDPAASYMAPTALNGTHSHSHSSSTHTPYSLATPSDYAHLQHYHHHYSVRLQHGLDYSRDPAWAYYDASHATTDTQPPLHAHTHAPRSSKKTSSPNSSPRRSPVTPLSTHGVSEGGGVAVATPVAVRAAPAAVHKGAASPELEQHLEVPWKASPTQEVPEYPEYATYITPPYSAATPTKLNVFTFDSLDPREVSLGRDQRVPSVEAGELPSWTTDPPSKLGAWLPPLRPLHPAAL</sequence>
<reference evidence="2 3" key="1">
    <citation type="journal article" date="2024" name="BMC Genomics">
        <title>Genome assembly of redclaw crayfish (Cherax quadricarinatus) provides insights into its immune adaptation and hypoxia tolerance.</title>
        <authorList>
            <person name="Liu Z."/>
            <person name="Zheng J."/>
            <person name="Li H."/>
            <person name="Fang K."/>
            <person name="Wang S."/>
            <person name="He J."/>
            <person name="Zhou D."/>
            <person name="Weng S."/>
            <person name="Chi M."/>
            <person name="Gu Z."/>
            <person name="He J."/>
            <person name="Li F."/>
            <person name="Wang M."/>
        </authorList>
    </citation>
    <scope>NUCLEOTIDE SEQUENCE [LARGE SCALE GENOMIC DNA]</scope>
    <source>
        <strain evidence="2">ZL_2023a</strain>
    </source>
</reference>